<evidence type="ECO:0000256" key="2">
    <source>
        <dbReference type="ARBA" id="ARBA00023155"/>
    </source>
</evidence>
<feature type="domain" description="Homeobox" evidence="6">
    <location>
        <begin position="707"/>
        <end position="770"/>
    </location>
</feature>
<evidence type="ECO:0000313" key="8">
    <source>
        <dbReference type="Proteomes" id="UP001233172"/>
    </source>
</evidence>
<dbReference type="InterPro" id="IPR009057">
    <property type="entry name" value="Homeodomain-like_sf"/>
</dbReference>
<feature type="region of interest" description="Disordered" evidence="5">
    <location>
        <begin position="533"/>
        <end position="558"/>
    </location>
</feature>
<dbReference type="Proteomes" id="UP001233172">
    <property type="component" value="Unassembled WGS sequence"/>
</dbReference>
<protein>
    <submittedName>
        <fullName evidence="7">Spiralian-TALE-E homeobox protein</fullName>
    </submittedName>
</protein>
<dbReference type="GO" id="GO:0005634">
    <property type="term" value="C:nucleus"/>
    <property type="evidence" value="ECO:0007669"/>
    <property type="project" value="UniProtKB-SubCell"/>
</dbReference>
<dbReference type="GO" id="GO:0003677">
    <property type="term" value="F:DNA binding"/>
    <property type="evidence" value="ECO:0007669"/>
    <property type="project" value="UniProtKB-UniRule"/>
</dbReference>
<dbReference type="Gene3D" id="1.10.10.60">
    <property type="entry name" value="Homeodomain-like"/>
    <property type="match status" value="1"/>
</dbReference>
<dbReference type="InterPro" id="IPR001356">
    <property type="entry name" value="HD"/>
</dbReference>
<accession>A0AAD8ARE4</accession>
<feature type="region of interest" description="Disordered" evidence="5">
    <location>
        <begin position="72"/>
        <end position="102"/>
    </location>
</feature>
<keyword evidence="3 4" id="KW-0539">Nucleus</keyword>
<dbReference type="EMBL" id="JASAOG010000293">
    <property type="protein sequence ID" value="KAK0040990.1"/>
    <property type="molecule type" value="Genomic_DNA"/>
</dbReference>
<dbReference type="CDD" id="cd00086">
    <property type="entry name" value="homeodomain"/>
    <property type="match status" value="1"/>
</dbReference>
<dbReference type="GO" id="GO:0006355">
    <property type="term" value="P:regulation of DNA-templated transcription"/>
    <property type="evidence" value="ECO:0007669"/>
    <property type="project" value="InterPro"/>
</dbReference>
<gene>
    <name evidence="7" type="ORF">Bpfe_029582</name>
</gene>
<sequence length="821" mass="93041">MAEVLQFDKKVISSAFFPTLSTADEINNNTIASSEYRSRDAKNVLTINLDNVSECLEVKDVTMELSRHKDLDLTQKGNTETENDHDGWPQTQNDFKKHSSKRSRCITDNNTLQISNVISLASETSDLYFSGMDHDNCKEDTKDSLKSLNSQFNDNHSHTRSSSDEPTEISHTDFHDMYTLEKMHLVFDETQSFLDIDSNILLSSSEHSKNMFDSHIFPASSEYPIKEESTLSKAGGEQCPHVDEDQYKNIEFSAIFSSLGDYSCDQDSLDESIMSSNERMPWVQSSASIQNSLIIDLDNQQRTTDSGICDDDDNLNATSILMERRDVQELYNEKSSFAMDYEDVFENRVTKTDCKELDWHNYFYSNHPNTSDHNLPNVGYKKLPHPQNLQTLKQTSFTSTEVMSSNLAYSGNISDRQFHDTLSQDHHELYQLEHFYYYPNQESHTLGYSEYNKWTANGNCIPDSHDITKSCAQSSEVSRWATPSPSLKNAMSPDIIPFSQTEVTDDEETDDADEIDNLSVTFCHSKASMPFSPQSLTASPMSASTPNSSLSPEGQEREDSSNCCIWPVSLTCVGKPSVSGKSLLIPQCKLSTEQLESTLFSYGMEHGVKRPYPSMADVMRKNRLAARSNCKKFDSDDCTPVHRRCGRPRKNQIQSAKISTSTSKTTKAKVKSSLKSKGCLTETMQTEAMDSENGNDFEEAGSSSNVSRSSRHNEPLNQRAVYIMSKWYADNINNPYPSKFDKEEMARYGGITENQVKSWFANKRNRTNNTKPKVQKRVMEQKLRELFKDLKHNHGNPSTDNTHIIQQLSGILQQCHSKPIE</sequence>
<keyword evidence="1 4" id="KW-0238">DNA-binding</keyword>
<dbReference type="InterPro" id="IPR008422">
    <property type="entry name" value="KN_HD"/>
</dbReference>
<keyword evidence="2 4" id="KW-0371">Homeobox</keyword>
<evidence type="ECO:0000256" key="3">
    <source>
        <dbReference type="ARBA" id="ARBA00023242"/>
    </source>
</evidence>
<dbReference type="PROSITE" id="PS50071">
    <property type="entry name" value="HOMEOBOX_2"/>
    <property type="match status" value="1"/>
</dbReference>
<name>A0AAD8ARE4_BIOPF</name>
<feature type="DNA-binding region" description="Homeobox" evidence="4">
    <location>
        <begin position="709"/>
        <end position="771"/>
    </location>
</feature>
<evidence type="ECO:0000313" key="7">
    <source>
        <dbReference type="EMBL" id="KAK0040990.1"/>
    </source>
</evidence>
<evidence type="ECO:0000256" key="1">
    <source>
        <dbReference type="ARBA" id="ARBA00023125"/>
    </source>
</evidence>
<proteinExistence type="predicted"/>
<feature type="compositionally biased region" description="Basic and acidic residues" evidence="5">
    <location>
        <begin position="155"/>
        <end position="170"/>
    </location>
</feature>
<dbReference type="SUPFAM" id="SSF46689">
    <property type="entry name" value="Homeodomain-like"/>
    <property type="match status" value="1"/>
</dbReference>
<evidence type="ECO:0000256" key="4">
    <source>
        <dbReference type="PROSITE-ProRule" id="PRU00108"/>
    </source>
</evidence>
<feature type="compositionally biased region" description="Polar residues" evidence="5">
    <location>
        <begin position="533"/>
        <end position="552"/>
    </location>
</feature>
<dbReference type="AlphaFoldDB" id="A0AAD8ARE4"/>
<keyword evidence="8" id="KW-1185">Reference proteome</keyword>
<feature type="compositionally biased region" description="Acidic residues" evidence="5">
    <location>
        <begin position="689"/>
        <end position="699"/>
    </location>
</feature>
<comment type="caution">
    <text evidence="7">The sequence shown here is derived from an EMBL/GenBank/DDBJ whole genome shotgun (WGS) entry which is preliminary data.</text>
</comment>
<evidence type="ECO:0000259" key="6">
    <source>
        <dbReference type="PROSITE" id="PS50071"/>
    </source>
</evidence>
<evidence type="ECO:0000256" key="5">
    <source>
        <dbReference type="SAM" id="MobiDB-lite"/>
    </source>
</evidence>
<reference evidence="7" key="1">
    <citation type="journal article" date="2023" name="PLoS Negl. Trop. Dis.">
        <title>A genome sequence for Biomphalaria pfeifferi, the major vector snail for the human-infecting parasite Schistosoma mansoni.</title>
        <authorList>
            <person name="Bu L."/>
            <person name="Lu L."/>
            <person name="Laidemitt M.R."/>
            <person name="Zhang S.M."/>
            <person name="Mutuku M."/>
            <person name="Mkoji G."/>
            <person name="Steinauer M."/>
            <person name="Loker E.S."/>
        </authorList>
    </citation>
    <scope>NUCLEOTIDE SEQUENCE</scope>
    <source>
        <strain evidence="7">KasaAsao</strain>
    </source>
</reference>
<comment type="subcellular location">
    <subcellularLocation>
        <location evidence="4">Nucleus</location>
    </subcellularLocation>
</comment>
<organism evidence="7 8">
    <name type="scientific">Biomphalaria pfeifferi</name>
    <name type="common">Bloodfluke planorb</name>
    <name type="synonym">Freshwater snail</name>
    <dbReference type="NCBI Taxonomy" id="112525"/>
    <lineage>
        <taxon>Eukaryota</taxon>
        <taxon>Metazoa</taxon>
        <taxon>Spiralia</taxon>
        <taxon>Lophotrochozoa</taxon>
        <taxon>Mollusca</taxon>
        <taxon>Gastropoda</taxon>
        <taxon>Heterobranchia</taxon>
        <taxon>Euthyneura</taxon>
        <taxon>Panpulmonata</taxon>
        <taxon>Hygrophila</taxon>
        <taxon>Lymnaeoidea</taxon>
        <taxon>Planorbidae</taxon>
        <taxon>Biomphalaria</taxon>
    </lineage>
</organism>
<reference evidence="7" key="2">
    <citation type="submission" date="2023-04" db="EMBL/GenBank/DDBJ databases">
        <authorList>
            <person name="Bu L."/>
            <person name="Lu L."/>
            <person name="Laidemitt M.R."/>
            <person name="Zhang S.M."/>
            <person name="Mutuku M."/>
            <person name="Mkoji G."/>
            <person name="Steinauer M."/>
            <person name="Loker E.S."/>
        </authorList>
    </citation>
    <scope>NUCLEOTIDE SEQUENCE</scope>
    <source>
        <strain evidence="7">KasaAsao</strain>
        <tissue evidence="7">Whole Snail</tissue>
    </source>
</reference>
<feature type="region of interest" description="Disordered" evidence="5">
    <location>
        <begin position="139"/>
        <end position="170"/>
    </location>
</feature>
<feature type="region of interest" description="Disordered" evidence="5">
    <location>
        <begin position="687"/>
        <end position="713"/>
    </location>
</feature>
<dbReference type="Pfam" id="PF05920">
    <property type="entry name" value="Homeobox_KN"/>
    <property type="match status" value="1"/>
</dbReference>
<dbReference type="SMART" id="SM00389">
    <property type="entry name" value="HOX"/>
    <property type="match status" value="1"/>
</dbReference>